<dbReference type="EMBL" id="NRDI02000004">
    <property type="protein sequence ID" value="KAI1516796.1"/>
    <property type="molecule type" value="Genomic_DNA"/>
</dbReference>
<proteinExistence type="predicted"/>
<dbReference type="AlphaFoldDB" id="A0A2W1E0E6"/>
<dbReference type="OMA" id="MVRLHWR"/>
<dbReference type="InterPro" id="IPR012812">
    <property type="entry name" value="Osmo_MPG_synth"/>
</dbReference>
<dbReference type="GO" id="GO:0051479">
    <property type="term" value="P:mannosylglycerate biosynthetic process"/>
    <property type="evidence" value="ECO:0007669"/>
    <property type="project" value="InterPro"/>
</dbReference>
<dbReference type="OrthoDB" id="10013407at2759"/>
<dbReference type="Pfam" id="PF09488">
    <property type="entry name" value="Osmo_MPGsynth"/>
    <property type="match status" value="1"/>
</dbReference>
<dbReference type="SUPFAM" id="SSF53448">
    <property type="entry name" value="Nucleotide-diphospho-sugar transferases"/>
    <property type="match status" value="1"/>
</dbReference>
<dbReference type="GO" id="GO:0005737">
    <property type="term" value="C:cytoplasm"/>
    <property type="evidence" value="ECO:0007669"/>
    <property type="project" value="InterPro"/>
</dbReference>
<dbReference type="Proteomes" id="UP000245464">
    <property type="component" value="Chromosome 4"/>
</dbReference>
<protein>
    <submittedName>
        <fullName evidence="2">Mannosyl-3-phosphoglycerate synthase</fullName>
    </submittedName>
</protein>
<accession>A0A2W1E0E6</accession>
<dbReference type="InterPro" id="IPR029044">
    <property type="entry name" value="Nucleotide-diphossugar_trans"/>
</dbReference>
<keyword evidence="4" id="KW-1185">Reference proteome</keyword>
<gene>
    <name evidence="2" type="ORF">Ptr86124_003733</name>
    <name evidence="1" type="ORF">PtrM4_098340</name>
</gene>
<comment type="caution">
    <text evidence="2">The sequence shown here is derived from an EMBL/GenBank/DDBJ whole genome shotgun (WGS) entry which is preliminary data.</text>
</comment>
<dbReference type="EMBL" id="NQIK02000004">
    <property type="protein sequence ID" value="KAF7572334.1"/>
    <property type="molecule type" value="Genomic_DNA"/>
</dbReference>
<evidence type="ECO:0000313" key="4">
    <source>
        <dbReference type="Proteomes" id="UP000249757"/>
    </source>
</evidence>
<reference evidence="2" key="2">
    <citation type="submission" date="2021-05" db="EMBL/GenBank/DDBJ databases">
        <authorList>
            <person name="Moolhuijzen P.M."/>
            <person name="Moffat C.S."/>
        </authorList>
    </citation>
    <scope>NUCLEOTIDE SEQUENCE</scope>
    <source>
        <strain evidence="2">86-124</strain>
    </source>
</reference>
<evidence type="ECO:0000313" key="3">
    <source>
        <dbReference type="Proteomes" id="UP000245464"/>
    </source>
</evidence>
<reference evidence="2" key="3">
    <citation type="journal article" date="2022" name="bioRxiv">
        <title>A global pangenome for the wheat fungal pathogen Pyrenophora tritici-repentis and prediction of effector protein structural homology.</title>
        <authorList>
            <person name="Moolhuijzen P."/>
            <person name="See P.T."/>
            <person name="Shi G."/>
            <person name="Powell H.R."/>
            <person name="Cockram J."/>
            <person name="Jorgensen L.N."/>
            <person name="Benslimane H."/>
            <person name="Strelkov S.E."/>
            <person name="Turner J."/>
            <person name="Liu Z."/>
            <person name="Moffat C.S."/>
        </authorList>
    </citation>
    <scope>NUCLEOTIDE SEQUENCE</scope>
    <source>
        <strain evidence="2">86-124</strain>
    </source>
</reference>
<name>A0A2W1E0E6_9PLEO</name>
<dbReference type="Proteomes" id="UP000249757">
    <property type="component" value="Unassembled WGS sequence"/>
</dbReference>
<reference evidence="1 3" key="1">
    <citation type="journal article" date="2018" name="BMC Genomics">
        <title>Comparative genomics of the wheat fungal pathogen Pyrenophora tritici-repentis reveals chromosomal variations and genome plasticity.</title>
        <authorList>
            <person name="Moolhuijzen P."/>
            <person name="See P.T."/>
            <person name="Hane J.K."/>
            <person name="Shi G."/>
            <person name="Liu Z."/>
            <person name="Oliver R.P."/>
            <person name="Moffat C.S."/>
        </authorList>
    </citation>
    <scope>NUCLEOTIDE SEQUENCE [LARGE SCALE GENOMIC DNA]</scope>
    <source>
        <strain evidence="1">M4</strain>
    </source>
</reference>
<dbReference type="GO" id="GO:0050504">
    <property type="term" value="F:mannosyl-3-phosphoglycerate synthase activity"/>
    <property type="evidence" value="ECO:0007669"/>
    <property type="project" value="InterPro"/>
</dbReference>
<dbReference type="Gene3D" id="3.90.550.10">
    <property type="entry name" value="Spore Coat Polysaccharide Biosynthesis Protein SpsA, Chain A"/>
    <property type="match status" value="1"/>
</dbReference>
<reference evidence="4" key="4">
    <citation type="journal article" date="2022" name="Microb. Genom.">
        <title>A global pangenome for the wheat fungal pathogen Pyrenophora tritici-repentis and prediction of effector protein structural homology.</title>
        <authorList>
            <person name="Moolhuijzen P.M."/>
            <person name="See P.T."/>
            <person name="Shi G."/>
            <person name="Powell H.R."/>
            <person name="Cockram J."/>
            <person name="Jorgensen L.N."/>
            <person name="Benslimane H."/>
            <person name="Strelkov S.E."/>
            <person name="Turner J."/>
            <person name="Liu Z."/>
            <person name="Moffat C.S."/>
        </authorList>
    </citation>
    <scope>NUCLEOTIDE SEQUENCE [LARGE SCALE GENOMIC DNA]</scope>
</reference>
<sequence length="426" mass="47497">MRLRTNSRTTQIGNVEIHDLFHVLQLEAGFPIIRSRSNADNNTNNSRNVSFSYSSLYAIETQLAIIVPCMNEELHIIEGVLRGIPHHCLVILVSNSTHEKFEHEYELLKQLCDDTERQGIIIHQQNSALAHAFCAANMPEVVNQTTTPNHVCNGKGEAMMIGVLLAKLANKQFVGFIDADNLVPGSVHEYCKVFAAGINYSLSKAGQFDTTRSTQDFLLPTNSHAMVRIKWNSKAKVVDNEITFPETGRSSRVVNKWMNELLQGIHGDGACAEMIQTANAGEHAMDINLALKLRFATGYAVEPFQYIDMLENFGRVSMGDYEDEASDDSTVRVLQIRTLNPHFHDTGKGSDHIQQMIAQGLGTIYHSRLAQDTLKDAMDRLSPPFRGDGGIPIPQETHVYPSMRKIDLNVFRGAIGSEAMAFNYCF</sequence>
<evidence type="ECO:0000313" key="1">
    <source>
        <dbReference type="EMBL" id="KAF7572334.1"/>
    </source>
</evidence>
<organism evidence="2 4">
    <name type="scientific">Pyrenophora tritici-repentis</name>
    <dbReference type="NCBI Taxonomy" id="45151"/>
    <lineage>
        <taxon>Eukaryota</taxon>
        <taxon>Fungi</taxon>
        <taxon>Dikarya</taxon>
        <taxon>Ascomycota</taxon>
        <taxon>Pezizomycotina</taxon>
        <taxon>Dothideomycetes</taxon>
        <taxon>Pleosporomycetidae</taxon>
        <taxon>Pleosporales</taxon>
        <taxon>Pleosporineae</taxon>
        <taxon>Pleosporaceae</taxon>
        <taxon>Pyrenophora</taxon>
    </lineage>
</organism>
<evidence type="ECO:0000313" key="2">
    <source>
        <dbReference type="EMBL" id="KAI1516796.1"/>
    </source>
</evidence>